<comment type="caution">
    <text evidence="3">The sequence shown here is derived from an EMBL/GenBank/DDBJ whole genome shotgun (WGS) entry which is preliminary data.</text>
</comment>
<name>A0AAE1F4N9_PETCI</name>
<accession>A0AAE1F4N9</accession>
<feature type="transmembrane region" description="Helical" evidence="2">
    <location>
        <begin position="12"/>
        <end position="35"/>
    </location>
</feature>
<reference evidence="3" key="1">
    <citation type="submission" date="2023-10" db="EMBL/GenBank/DDBJ databases">
        <title>Genome assemblies of two species of porcelain crab, Petrolisthes cinctipes and Petrolisthes manimaculis (Anomura: Porcellanidae).</title>
        <authorList>
            <person name="Angst P."/>
        </authorList>
    </citation>
    <scope>NUCLEOTIDE SEQUENCE</scope>
    <source>
        <strain evidence="3">PB745_01</strain>
        <tissue evidence="3">Gill</tissue>
    </source>
</reference>
<evidence type="ECO:0000313" key="4">
    <source>
        <dbReference type="Proteomes" id="UP001286313"/>
    </source>
</evidence>
<dbReference type="EMBL" id="JAWQEG010003306">
    <property type="protein sequence ID" value="KAK3866956.1"/>
    <property type="molecule type" value="Genomic_DNA"/>
</dbReference>
<keyword evidence="4" id="KW-1185">Reference proteome</keyword>
<evidence type="ECO:0000256" key="2">
    <source>
        <dbReference type="SAM" id="Phobius"/>
    </source>
</evidence>
<keyword evidence="2" id="KW-1133">Transmembrane helix</keyword>
<sequence>MTTSQQENTNTSLLNMCLCVLTKVPLLLLLLLLMLSLLSLHHQGEADAVQAAASLHYPSLHPSSSHFMTLQGEAEVVWRVRRGVEVTTVEEKPSRGEEETDEATTNEEQQPPQKILVVHKSEVGKMVLAGVMGACLGLMGGFLVMILVGCCYLKCSRQGTLMFDRKNNTYRSADLIDAGV</sequence>
<organism evidence="3 4">
    <name type="scientific">Petrolisthes cinctipes</name>
    <name type="common">Flat porcelain crab</name>
    <dbReference type="NCBI Taxonomy" id="88211"/>
    <lineage>
        <taxon>Eukaryota</taxon>
        <taxon>Metazoa</taxon>
        <taxon>Ecdysozoa</taxon>
        <taxon>Arthropoda</taxon>
        <taxon>Crustacea</taxon>
        <taxon>Multicrustacea</taxon>
        <taxon>Malacostraca</taxon>
        <taxon>Eumalacostraca</taxon>
        <taxon>Eucarida</taxon>
        <taxon>Decapoda</taxon>
        <taxon>Pleocyemata</taxon>
        <taxon>Anomura</taxon>
        <taxon>Galatheoidea</taxon>
        <taxon>Porcellanidae</taxon>
        <taxon>Petrolisthes</taxon>
    </lineage>
</organism>
<dbReference type="AlphaFoldDB" id="A0AAE1F4N9"/>
<keyword evidence="2" id="KW-0812">Transmembrane</keyword>
<dbReference type="Proteomes" id="UP001286313">
    <property type="component" value="Unassembled WGS sequence"/>
</dbReference>
<feature type="transmembrane region" description="Helical" evidence="2">
    <location>
        <begin position="126"/>
        <end position="153"/>
    </location>
</feature>
<gene>
    <name evidence="3" type="ORF">Pcinc_027542</name>
</gene>
<feature type="region of interest" description="Disordered" evidence="1">
    <location>
        <begin position="89"/>
        <end position="112"/>
    </location>
</feature>
<proteinExistence type="predicted"/>
<keyword evidence="2" id="KW-0472">Membrane</keyword>
<evidence type="ECO:0000313" key="3">
    <source>
        <dbReference type="EMBL" id="KAK3866956.1"/>
    </source>
</evidence>
<evidence type="ECO:0000256" key="1">
    <source>
        <dbReference type="SAM" id="MobiDB-lite"/>
    </source>
</evidence>
<protein>
    <submittedName>
        <fullName evidence="3">Uncharacterized protein</fullName>
    </submittedName>
</protein>